<comment type="caution">
    <text evidence="1">The sequence shown here is derived from an EMBL/GenBank/DDBJ whole genome shotgun (WGS) entry which is preliminary data.</text>
</comment>
<dbReference type="SUPFAM" id="SSF53474">
    <property type="entry name" value="alpha/beta-Hydrolases"/>
    <property type="match status" value="1"/>
</dbReference>
<evidence type="ECO:0000313" key="1">
    <source>
        <dbReference type="EMBL" id="MFC3143585.1"/>
    </source>
</evidence>
<keyword evidence="2" id="KW-1185">Reference proteome</keyword>
<sequence length="317" mass="35755">MADASMIDAPVTSADQMLDGLKQEIGAEGFQYLLDRDHSVSFIPRGPKLLVSFERVEDTLDLGDTGMPMSLDFADDKNWSVLHFAANGETWFRSQALYDILDEMVDDAFFEDFDKVTFFGLGMGAYAAAAFSVVAPGATVVAIAPQATLDHERAEWDTRFPAARLLEFRDRFGYAPDMVEGAGRAFVLYDPIEMLDSVHASLFRGDNVVRLKCRHLKDGIARALLDMDVLHKVVEDAAEGRLTETGFYALLRRRRDYPRYLRNLLFYMDDVNRPYLTAVYCTHVLSRMNAPAFRRRLNAARATLAADGRLPLWLDDE</sequence>
<name>A0ABV7GU99_9RHOB</name>
<protein>
    <submittedName>
        <fullName evidence="1">Phosphoadenosine phosphosulfate reductase</fullName>
    </submittedName>
</protein>
<dbReference type="EMBL" id="JBHRTB010000010">
    <property type="protein sequence ID" value="MFC3143585.1"/>
    <property type="molecule type" value="Genomic_DNA"/>
</dbReference>
<gene>
    <name evidence="1" type="ORF">ACFOGP_12760</name>
</gene>
<organism evidence="1 2">
    <name type="scientific">Psychromarinibacter halotolerans</name>
    <dbReference type="NCBI Taxonomy" id="1775175"/>
    <lineage>
        <taxon>Bacteria</taxon>
        <taxon>Pseudomonadati</taxon>
        <taxon>Pseudomonadota</taxon>
        <taxon>Alphaproteobacteria</taxon>
        <taxon>Rhodobacterales</taxon>
        <taxon>Paracoccaceae</taxon>
        <taxon>Psychromarinibacter</taxon>
    </lineage>
</organism>
<proteinExistence type="predicted"/>
<evidence type="ECO:0000313" key="2">
    <source>
        <dbReference type="Proteomes" id="UP001595632"/>
    </source>
</evidence>
<accession>A0ABV7GU99</accession>
<dbReference type="InterPro" id="IPR029058">
    <property type="entry name" value="AB_hydrolase_fold"/>
</dbReference>
<dbReference type="RefSeq" id="WP_275630869.1">
    <property type="nucleotide sequence ID" value="NZ_JARGYD010000001.1"/>
</dbReference>
<reference evidence="2" key="1">
    <citation type="journal article" date="2019" name="Int. J. Syst. Evol. Microbiol.">
        <title>The Global Catalogue of Microorganisms (GCM) 10K type strain sequencing project: providing services to taxonomists for standard genome sequencing and annotation.</title>
        <authorList>
            <consortium name="The Broad Institute Genomics Platform"/>
            <consortium name="The Broad Institute Genome Sequencing Center for Infectious Disease"/>
            <person name="Wu L."/>
            <person name="Ma J."/>
        </authorList>
    </citation>
    <scope>NUCLEOTIDE SEQUENCE [LARGE SCALE GENOMIC DNA]</scope>
    <source>
        <strain evidence="2">KCTC 52366</strain>
    </source>
</reference>
<dbReference type="Proteomes" id="UP001595632">
    <property type="component" value="Unassembled WGS sequence"/>
</dbReference>